<evidence type="ECO:0000313" key="13">
    <source>
        <dbReference type="EMBL" id="KAK0584104.1"/>
    </source>
</evidence>
<dbReference type="PANTHER" id="PTHR32468:SF96">
    <property type="entry name" value="CATION_H(+) ANTIPORTER 26-RELATED"/>
    <property type="match status" value="1"/>
</dbReference>
<evidence type="ECO:0000313" key="14">
    <source>
        <dbReference type="Proteomes" id="UP001168877"/>
    </source>
</evidence>
<feature type="transmembrane region" description="Helical" evidence="10">
    <location>
        <begin position="130"/>
        <end position="150"/>
    </location>
</feature>
<dbReference type="Gene3D" id="1.20.1530.20">
    <property type="match status" value="2"/>
</dbReference>
<sequence>MQAGIALGPSLLSRVEKIREKLFLPQMGNAMINAFENLGLMIIFFVTSVQVDLSVFKKPGKLAFTIAMSAFVLPLTINISFAVYLKRYIANEELQQTLPTIAAYESLTIFQQTLCVLQDLKILNSELGRIAINSSLIASLGCFILSTFGLQLAEFNSSGGKRAFFCIQLSQILMIAVIVLVLRPAMLWMIRHSPERKPLKESYISFIFMMILGCTLFAEFTGQHAVHGPIMLGMATPDSPPMGSNLALRLGSFAWTVLMPGYTINVGKRVNIYNIGLENVLFVGLIAASGTLVKFVSIIIPSLYYKMPIKDALLLGLIMTSRGIFDILAYYRAKQNKIIGDESFTTMVVASLFHSIIIAPIVKTLYDTSRRYTTFNKRTIQHSKRHSELRIILCIHEQDHVPPSINIVEITNPTKDSPLAVYVLYLEELIGRTIPLFISHKYERELSHKPTIASRIINVFHQYEEQTQGIDVIQCFTSLAPYNSMHDDICQLAHEKFGTLVILPIHKPDSLSIRAVNKNVLDNAPCSVAIFFGRGLLTSHHFWRSQSVISVCVIFIGGADDREALAYSVRMAEHPRIRLTVIRFVDEEYTPTNLVDNQDDEYSINTFRVVTYENKFVEYKEENLIEASETVQVVKFIEEDFDLVLCGRRHDDEWPPLNGLSEWSEIQEMGAIGDMLVSTESMRRASVLVIQQQGAGIALGPSLLSRVEKIREKLFIPQMGNAMINAFENLGLMIIFFVISVQVDLSIFKKPGKLAFTIAMSAFVLPLTINISFAVYLKRYITNEELQQTLPTIAAYESLTIFQQTLCVLQDLKILNSELGRIAINSSLIASLGCFILATFGLQLAEFNSLGGKRAFFCIQLSQILMIAVIVLVLRPAMLWMIRHSPERKPLKESYISFIFMMILGCTLFGELTGQHALNGPTMLGMATPDSPPMGSNLALRLGSFAWTVLMPGYTINVGKRVNIYNIGLENVLFVGLIAASGTLVKFVSIIIPSLYYKMPIKDALPLGLIMTSRGIFDILAYYRAKQNKIIGDESFTTMVVASLFHSIIIAPIVKTLYDTSRRYTTFNKRTIQHSKRHSELRIILCIHEQDHVPPSINIVEITNPTKDSPLAVYVLYLEELIGRTIPLFISHKYERELSHKPTIASRIINVFHQYEEQTQGIDVIQCFTSLAPYNSMHDDICQLAHEKFGTLVILPIHKPDSLSIRAVNKNVLDNAPCSVAIFFGRGLLTSHHFWRSQSVISVCVIFIGGADDREALAYSVRMAEHPRIRLTVIRFVDEEYTPTNLVDNQDNEYSINTFRMATYGNKFVEYKEENLIEATETVQVVKFIEEDFDLVLCGRRHDDEWPPLKGLSDWSEIQEMGAIGDMLVSTESMRKASVLVIQQQGVRVDQ</sequence>
<feature type="transmembrane region" description="Helical" evidence="10">
    <location>
        <begin position="754"/>
        <end position="777"/>
    </location>
</feature>
<evidence type="ECO:0000256" key="3">
    <source>
        <dbReference type="ARBA" id="ARBA00022538"/>
    </source>
</evidence>
<feature type="transmembrane region" description="Helical" evidence="10">
    <location>
        <begin position="279"/>
        <end position="300"/>
    </location>
</feature>
<reference evidence="13" key="1">
    <citation type="journal article" date="2022" name="Plant J.">
        <title>Strategies of tolerance reflected in two North American maple genomes.</title>
        <authorList>
            <person name="McEvoy S.L."/>
            <person name="Sezen U.U."/>
            <person name="Trouern-Trend A."/>
            <person name="McMahon S.M."/>
            <person name="Schaberg P.G."/>
            <person name="Yang J."/>
            <person name="Wegrzyn J.L."/>
            <person name="Swenson N.G."/>
        </authorList>
    </citation>
    <scope>NUCLEOTIDE SEQUENCE</scope>
    <source>
        <strain evidence="13">NS2018</strain>
    </source>
</reference>
<proteinExistence type="inferred from homology"/>
<dbReference type="GO" id="GO:1902600">
    <property type="term" value="P:proton transmembrane transport"/>
    <property type="evidence" value="ECO:0007669"/>
    <property type="project" value="InterPro"/>
</dbReference>
<evidence type="ECO:0000259" key="11">
    <source>
        <dbReference type="Pfam" id="PF00999"/>
    </source>
</evidence>
<feature type="transmembrane region" description="Helical" evidence="10">
    <location>
        <begin position="854"/>
        <end position="874"/>
    </location>
</feature>
<dbReference type="GO" id="GO:0006885">
    <property type="term" value="P:regulation of pH"/>
    <property type="evidence" value="ECO:0007669"/>
    <property type="project" value="TreeGrafter"/>
</dbReference>
<keyword evidence="2" id="KW-0813">Transport</keyword>
<keyword evidence="7" id="KW-0406">Ion transport</keyword>
<dbReference type="GO" id="GO:0012505">
    <property type="term" value="C:endomembrane system"/>
    <property type="evidence" value="ECO:0007669"/>
    <property type="project" value="TreeGrafter"/>
</dbReference>
<dbReference type="Pfam" id="PF23259">
    <property type="entry name" value="CHX17_C"/>
    <property type="match status" value="2"/>
</dbReference>
<feature type="transmembrane region" description="Helical" evidence="10">
    <location>
        <begin position="822"/>
        <end position="842"/>
    </location>
</feature>
<dbReference type="Pfam" id="PF00999">
    <property type="entry name" value="Na_H_Exchanger"/>
    <property type="match status" value="2"/>
</dbReference>
<keyword evidence="4 10" id="KW-0812">Transmembrane</keyword>
<dbReference type="EMBL" id="JAUESC010000383">
    <property type="protein sequence ID" value="KAK0584104.1"/>
    <property type="molecule type" value="Genomic_DNA"/>
</dbReference>
<dbReference type="GO" id="GO:0016020">
    <property type="term" value="C:membrane"/>
    <property type="evidence" value="ECO:0007669"/>
    <property type="project" value="UniProtKB-SubCell"/>
</dbReference>
<comment type="caution">
    <text evidence="13">The sequence shown here is derived from an EMBL/GenBank/DDBJ whole genome shotgun (WGS) entry which is preliminary data.</text>
</comment>
<keyword evidence="6 10" id="KW-1133">Transmembrane helix</keyword>
<feature type="transmembrane region" description="Helical" evidence="10">
    <location>
        <begin position="1035"/>
        <end position="1054"/>
    </location>
</feature>
<dbReference type="InterPro" id="IPR050794">
    <property type="entry name" value="CPA2_transporter"/>
</dbReference>
<feature type="domain" description="Cation/H+ exchanger transmembrane" evidence="11">
    <location>
        <begin position="695"/>
        <end position="1055"/>
    </location>
</feature>
<evidence type="ECO:0000256" key="7">
    <source>
        <dbReference type="ARBA" id="ARBA00023065"/>
    </source>
</evidence>
<comment type="similarity">
    <text evidence="9">Belongs to the monovalent cation:proton antiporter 2 (CPA2) transporter (TC 2.A.37) family. CHX (TC 2.A.37.4) subfamily.</text>
</comment>
<feature type="transmembrane region" description="Helical" evidence="10">
    <location>
        <begin position="30"/>
        <end position="50"/>
    </location>
</feature>
<evidence type="ECO:0000256" key="5">
    <source>
        <dbReference type="ARBA" id="ARBA00022958"/>
    </source>
</evidence>
<dbReference type="GO" id="GO:0006813">
    <property type="term" value="P:potassium ion transport"/>
    <property type="evidence" value="ECO:0007669"/>
    <property type="project" value="UniProtKB-KW"/>
</dbReference>
<feature type="transmembrane region" description="Helical" evidence="10">
    <location>
        <begin position="971"/>
        <end position="992"/>
    </location>
</feature>
<feature type="transmembrane region" description="Helical" evidence="10">
    <location>
        <begin position="162"/>
        <end position="182"/>
    </location>
</feature>
<name>A0AA39S309_ACESA</name>
<feature type="transmembrane region" description="Helical" evidence="10">
    <location>
        <begin position="726"/>
        <end position="748"/>
    </location>
</feature>
<feature type="transmembrane region" description="Helical" evidence="10">
    <location>
        <begin position="938"/>
        <end position="959"/>
    </location>
</feature>
<feature type="transmembrane region" description="Helical" evidence="10">
    <location>
        <begin position="246"/>
        <end position="267"/>
    </location>
</feature>
<dbReference type="Proteomes" id="UP001168877">
    <property type="component" value="Unassembled WGS sequence"/>
</dbReference>
<feature type="domain" description="Cation/H(+) antiporter C-terminal" evidence="12">
    <location>
        <begin position="549"/>
        <end position="693"/>
    </location>
</feature>
<evidence type="ECO:0000259" key="12">
    <source>
        <dbReference type="Pfam" id="PF23259"/>
    </source>
</evidence>
<evidence type="ECO:0000256" key="4">
    <source>
        <dbReference type="ARBA" id="ARBA00022692"/>
    </source>
</evidence>
<keyword evidence="14" id="KW-1185">Reference proteome</keyword>
<evidence type="ECO:0000256" key="8">
    <source>
        <dbReference type="ARBA" id="ARBA00023136"/>
    </source>
</evidence>
<reference evidence="13" key="2">
    <citation type="submission" date="2023-06" db="EMBL/GenBank/DDBJ databases">
        <authorList>
            <person name="Swenson N.G."/>
            <person name="Wegrzyn J.L."/>
            <person name="Mcevoy S.L."/>
        </authorList>
    </citation>
    <scope>NUCLEOTIDE SEQUENCE</scope>
    <source>
        <strain evidence="13">NS2018</strain>
        <tissue evidence="13">Leaf</tissue>
    </source>
</reference>
<feature type="transmembrane region" description="Helical" evidence="10">
    <location>
        <begin position="895"/>
        <end position="918"/>
    </location>
</feature>
<evidence type="ECO:0000256" key="6">
    <source>
        <dbReference type="ARBA" id="ARBA00022989"/>
    </source>
</evidence>
<accession>A0AA39S309</accession>
<comment type="subcellular location">
    <subcellularLocation>
        <location evidence="1">Membrane</location>
        <topology evidence="1">Multi-pass membrane protein</topology>
    </subcellularLocation>
</comment>
<evidence type="ECO:0000256" key="10">
    <source>
        <dbReference type="SAM" id="Phobius"/>
    </source>
</evidence>
<feature type="domain" description="Cation/H(+) antiporter C-terminal" evidence="12">
    <location>
        <begin position="1241"/>
        <end position="1385"/>
    </location>
</feature>
<feature type="transmembrane region" description="Helical" evidence="10">
    <location>
        <begin position="343"/>
        <end position="362"/>
    </location>
</feature>
<evidence type="ECO:0008006" key="15">
    <source>
        <dbReference type="Google" id="ProtNLM"/>
    </source>
</evidence>
<feature type="transmembrane region" description="Helical" evidence="10">
    <location>
        <begin position="62"/>
        <end position="85"/>
    </location>
</feature>
<feature type="domain" description="Cation/H+ exchanger transmembrane" evidence="11">
    <location>
        <begin position="3"/>
        <end position="363"/>
    </location>
</feature>
<feature type="transmembrane region" description="Helical" evidence="10">
    <location>
        <begin position="1004"/>
        <end position="1023"/>
    </location>
</feature>
<evidence type="ECO:0000256" key="2">
    <source>
        <dbReference type="ARBA" id="ARBA00022448"/>
    </source>
</evidence>
<organism evidence="13 14">
    <name type="scientific">Acer saccharum</name>
    <name type="common">Sugar maple</name>
    <dbReference type="NCBI Taxonomy" id="4024"/>
    <lineage>
        <taxon>Eukaryota</taxon>
        <taxon>Viridiplantae</taxon>
        <taxon>Streptophyta</taxon>
        <taxon>Embryophyta</taxon>
        <taxon>Tracheophyta</taxon>
        <taxon>Spermatophyta</taxon>
        <taxon>Magnoliopsida</taxon>
        <taxon>eudicotyledons</taxon>
        <taxon>Gunneridae</taxon>
        <taxon>Pentapetalae</taxon>
        <taxon>rosids</taxon>
        <taxon>malvids</taxon>
        <taxon>Sapindales</taxon>
        <taxon>Sapindaceae</taxon>
        <taxon>Hippocastanoideae</taxon>
        <taxon>Acereae</taxon>
        <taxon>Acer</taxon>
    </lineage>
</organism>
<protein>
    <recommendedName>
        <fullName evidence="15">Cation/H+ exchanger domain-containing protein</fullName>
    </recommendedName>
</protein>
<keyword evidence="3" id="KW-0633">Potassium transport</keyword>
<dbReference type="PANTHER" id="PTHR32468">
    <property type="entry name" value="CATION/H + ANTIPORTER"/>
    <property type="match status" value="1"/>
</dbReference>
<dbReference type="GO" id="GO:0015297">
    <property type="term" value="F:antiporter activity"/>
    <property type="evidence" value="ECO:0007669"/>
    <property type="project" value="InterPro"/>
</dbReference>
<gene>
    <name evidence="13" type="ORF">LWI29_007656</name>
</gene>
<dbReference type="InterPro" id="IPR006153">
    <property type="entry name" value="Cation/H_exchanger_TM"/>
</dbReference>
<dbReference type="InterPro" id="IPR038770">
    <property type="entry name" value="Na+/solute_symporter_sf"/>
</dbReference>
<evidence type="ECO:0000256" key="9">
    <source>
        <dbReference type="ARBA" id="ARBA00038341"/>
    </source>
</evidence>
<feature type="transmembrane region" description="Helical" evidence="10">
    <location>
        <begin position="203"/>
        <end position="226"/>
    </location>
</feature>
<keyword evidence="8 10" id="KW-0472">Membrane</keyword>
<keyword evidence="5" id="KW-0630">Potassium</keyword>
<evidence type="ECO:0000256" key="1">
    <source>
        <dbReference type="ARBA" id="ARBA00004141"/>
    </source>
</evidence>
<dbReference type="InterPro" id="IPR057290">
    <property type="entry name" value="CHX17_C"/>
</dbReference>